<dbReference type="EC" id="2.1.1.260" evidence="13"/>
<dbReference type="EMBL" id="JANBOJ010000146">
    <property type="protein sequence ID" value="KAJ1721834.1"/>
    <property type="molecule type" value="Genomic_DNA"/>
</dbReference>
<evidence type="ECO:0000313" key="13">
    <source>
        <dbReference type="EMBL" id="KAJ1721834.1"/>
    </source>
</evidence>
<keyword evidence="9" id="KW-0694">RNA-binding</keyword>
<dbReference type="PANTHER" id="PTHR12636:SF5">
    <property type="entry name" value="RIBOSOMAL RNA SMALL SUBUNIT METHYLTRANSFERASE NEP1"/>
    <property type="match status" value="1"/>
</dbReference>
<dbReference type="PANTHER" id="PTHR12636">
    <property type="entry name" value="NEP1/MRA1"/>
    <property type="match status" value="1"/>
</dbReference>
<dbReference type="CDD" id="cd20556">
    <property type="entry name" value="CYCLIN_CABLES"/>
    <property type="match status" value="1"/>
</dbReference>
<dbReference type="Pfam" id="PF00134">
    <property type="entry name" value="Cyclin_N"/>
    <property type="match status" value="1"/>
</dbReference>
<evidence type="ECO:0000256" key="2">
    <source>
        <dbReference type="ARBA" id="ARBA00008115"/>
    </source>
</evidence>
<dbReference type="InterPro" id="IPR036915">
    <property type="entry name" value="Cyclin-like_sf"/>
</dbReference>
<reference evidence="13" key="1">
    <citation type="submission" date="2022-07" db="EMBL/GenBank/DDBJ databases">
        <title>Phylogenomic reconstructions and comparative analyses of Kickxellomycotina fungi.</title>
        <authorList>
            <person name="Reynolds N.K."/>
            <person name="Stajich J.E."/>
            <person name="Barry K."/>
            <person name="Grigoriev I.V."/>
            <person name="Crous P."/>
            <person name="Smith M.E."/>
        </authorList>
    </citation>
    <scope>NUCLEOTIDE SEQUENCE</scope>
    <source>
        <strain evidence="13">NBRC 32514</strain>
    </source>
</reference>
<keyword evidence="10" id="KW-0539">Nucleus</keyword>
<sequence length="551" mass="62129">MVFASIKPFVGKGDERHRYGVNTNSDGDNAGGVANKVGQSFAHMLYPLHTLTPEAEIETGVTGVASYQPNRLDDPGLHKGLQRTVLGLTGYMSTVFEYTRPDDLRQELNDHFRETHPELYAVGLTLDQIRRLRAHMLRVTREQDLELSTAAIGWVYFEKLIWKGYVTKDNRKLVAAVCLFLALKINESREVPISRSLQAIQRRFEVSAKSILDQEFSVFAELGFSLWVPRREFMPHFLRMFEVLGLYRTLKVEPSTAFERVTVSKQVDGDGEDNDHHMEQDHQVNTDGSNNVGDEGDDKDDLRRIEFHGFRNTNHKQTSSMVPVAPKVPKTAEEQSQTSRLIVVLEAASLETYKVGKSKDAKYQLLNCDDHQGILAKMGKDISASRPDITHQCLLTLLDSPLNKTGRLQVYIHTTSDVLIEISPSVRIPRTFKRFSGLMVQLLHKMSIRSVNGHDKLLKVIKNPVSQYLPPDALKLTFSYDAPTVHMQTWMRRKLRPNQDIVVAIGALAHGKDDFADAYVDEKIGISEYPLSASVACGKLTCALEDIWGIL</sequence>
<dbReference type="InterPro" id="IPR029026">
    <property type="entry name" value="tRNA_m1G_MTases_N"/>
</dbReference>
<dbReference type="Pfam" id="PF03587">
    <property type="entry name" value="EMG1"/>
    <property type="match status" value="1"/>
</dbReference>
<comment type="caution">
    <text evidence="13">The sequence shown here is derived from an EMBL/GenBank/DDBJ whole genome shotgun (WGS) entry which is preliminary data.</text>
</comment>
<evidence type="ECO:0000256" key="10">
    <source>
        <dbReference type="ARBA" id="ARBA00023242"/>
    </source>
</evidence>
<dbReference type="SUPFAM" id="SSF47954">
    <property type="entry name" value="Cyclin-like"/>
    <property type="match status" value="1"/>
</dbReference>
<proteinExistence type="inferred from homology"/>
<keyword evidence="7" id="KW-0949">S-adenosyl-L-methionine</keyword>
<comment type="subcellular location">
    <subcellularLocation>
        <location evidence="1">Nucleus</location>
        <location evidence="1">Nucleolus</location>
    </subcellularLocation>
</comment>
<dbReference type="OrthoDB" id="269804at2759"/>
<evidence type="ECO:0000259" key="12">
    <source>
        <dbReference type="Pfam" id="PF00134"/>
    </source>
</evidence>
<keyword evidence="4" id="KW-0698">rRNA processing</keyword>
<feature type="region of interest" description="Disordered" evidence="11">
    <location>
        <begin position="267"/>
        <end position="298"/>
    </location>
</feature>
<dbReference type="GO" id="GO:0070037">
    <property type="term" value="F:rRNA (pseudouridine) methyltransferase activity"/>
    <property type="evidence" value="ECO:0007669"/>
    <property type="project" value="InterPro"/>
</dbReference>
<evidence type="ECO:0000256" key="1">
    <source>
        <dbReference type="ARBA" id="ARBA00004604"/>
    </source>
</evidence>
<accession>A0A9W7Y0M4</accession>
<name>A0A9W7Y0M4_9FUNG</name>
<keyword evidence="14" id="KW-1185">Reference proteome</keyword>
<organism evidence="13 14">
    <name type="scientific">Coemansia erecta</name>
    <dbReference type="NCBI Taxonomy" id="147472"/>
    <lineage>
        <taxon>Eukaryota</taxon>
        <taxon>Fungi</taxon>
        <taxon>Fungi incertae sedis</taxon>
        <taxon>Zoopagomycota</taxon>
        <taxon>Kickxellomycotina</taxon>
        <taxon>Kickxellomycetes</taxon>
        <taxon>Kickxellales</taxon>
        <taxon>Kickxellaceae</taxon>
        <taxon>Coemansia</taxon>
    </lineage>
</organism>
<evidence type="ECO:0000313" key="14">
    <source>
        <dbReference type="Proteomes" id="UP001149813"/>
    </source>
</evidence>
<evidence type="ECO:0000256" key="3">
    <source>
        <dbReference type="ARBA" id="ARBA00022517"/>
    </source>
</evidence>
<dbReference type="CDD" id="cd18088">
    <property type="entry name" value="Nep1-like"/>
    <property type="match status" value="1"/>
</dbReference>
<dbReference type="Proteomes" id="UP001149813">
    <property type="component" value="Unassembled WGS sequence"/>
</dbReference>
<evidence type="ECO:0000256" key="5">
    <source>
        <dbReference type="ARBA" id="ARBA00022603"/>
    </source>
</evidence>
<keyword evidence="5 13" id="KW-0489">Methyltransferase</keyword>
<dbReference type="FunFam" id="3.40.1280.10:FF:000003">
    <property type="entry name" value="Ribosomal RNA small subunit methyltransferase"/>
    <property type="match status" value="1"/>
</dbReference>
<dbReference type="InterPro" id="IPR006671">
    <property type="entry name" value="Cyclin_N"/>
</dbReference>
<keyword evidence="6 13" id="KW-0808">Transferase</keyword>
<dbReference type="GO" id="GO:0070475">
    <property type="term" value="P:rRNA base methylation"/>
    <property type="evidence" value="ECO:0007669"/>
    <property type="project" value="InterPro"/>
</dbReference>
<protein>
    <submittedName>
        <fullName evidence="13">18S rRNA pseudouridine methyltransferase</fullName>
        <ecNumber evidence="13">2.1.1.260</ecNumber>
    </submittedName>
</protein>
<dbReference type="GO" id="GO:0019843">
    <property type="term" value="F:rRNA binding"/>
    <property type="evidence" value="ECO:0007669"/>
    <property type="project" value="UniProtKB-KW"/>
</dbReference>
<feature type="domain" description="Cyclin N-terminal" evidence="12">
    <location>
        <begin position="128"/>
        <end position="226"/>
    </location>
</feature>
<dbReference type="AlphaFoldDB" id="A0A9W7Y0M4"/>
<keyword evidence="8" id="KW-0699">rRNA-binding</keyword>
<evidence type="ECO:0000256" key="9">
    <source>
        <dbReference type="ARBA" id="ARBA00022884"/>
    </source>
</evidence>
<evidence type="ECO:0000256" key="4">
    <source>
        <dbReference type="ARBA" id="ARBA00022552"/>
    </source>
</evidence>
<evidence type="ECO:0000256" key="8">
    <source>
        <dbReference type="ARBA" id="ARBA00022730"/>
    </source>
</evidence>
<feature type="compositionally biased region" description="Basic and acidic residues" evidence="11">
    <location>
        <begin position="274"/>
        <end position="284"/>
    </location>
</feature>
<dbReference type="Gene3D" id="1.10.472.10">
    <property type="entry name" value="Cyclin-like"/>
    <property type="match status" value="1"/>
</dbReference>
<dbReference type="GO" id="GO:0032040">
    <property type="term" value="C:small-subunit processome"/>
    <property type="evidence" value="ECO:0007669"/>
    <property type="project" value="TreeGrafter"/>
</dbReference>
<gene>
    <name evidence="13" type="primary">NEP1</name>
    <name evidence="13" type="ORF">LPJ53_003691</name>
</gene>
<evidence type="ECO:0000256" key="7">
    <source>
        <dbReference type="ARBA" id="ARBA00022691"/>
    </source>
</evidence>
<dbReference type="SUPFAM" id="SSF75217">
    <property type="entry name" value="alpha/beta knot"/>
    <property type="match status" value="1"/>
</dbReference>
<keyword evidence="3" id="KW-0690">Ribosome biogenesis</keyword>
<dbReference type="InterPro" id="IPR029028">
    <property type="entry name" value="Alpha/beta_knot_MTases"/>
</dbReference>
<dbReference type="InterPro" id="IPR005304">
    <property type="entry name" value="Rbsml_bgen_MeTrfase_EMG1/NEP1"/>
</dbReference>
<comment type="similarity">
    <text evidence="2">Belongs to the class IV-like SAM-binding methyltransferase superfamily. RNA methyltransferase NEP1 family.</text>
</comment>
<evidence type="ECO:0000256" key="11">
    <source>
        <dbReference type="SAM" id="MobiDB-lite"/>
    </source>
</evidence>
<evidence type="ECO:0000256" key="6">
    <source>
        <dbReference type="ARBA" id="ARBA00022679"/>
    </source>
</evidence>
<dbReference type="Gene3D" id="3.40.1280.10">
    <property type="match status" value="1"/>
</dbReference>